<dbReference type="SUPFAM" id="SSF48452">
    <property type="entry name" value="TPR-like"/>
    <property type="match status" value="1"/>
</dbReference>
<dbReference type="Pfam" id="PF00069">
    <property type="entry name" value="Pkinase"/>
    <property type="match status" value="1"/>
</dbReference>
<dbReference type="InterPro" id="IPR000719">
    <property type="entry name" value="Prot_kinase_dom"/>
</dbReference>
<evidence type="ECO:0000313" key="6">
    <source>
        <dbReference type="EMBL" id="RIB24838.1"/>
    </source>
</evidence>
<dbReference type="EMBL" id="QKWP01000199">
    <property type="protein sequence ID" value="RIB24838.1"/>
    <property type="molecule type" value="Genomic_DNA"/>
</dbReference>
<feature type="repeat" description="TPR" evidence="3">
    <location>
        <begin position="60"/>
        <end position="93"/>
    </location>
</feature>
<feature type="repeat" description="TPR" evidence="3">
    <location>
        <begin position="232"/>
        <end position="265"/>
    </location>
</feature>
<dbReference type="PROSITE" id="PS50011">
    <property type="entry name" value="PROTEIN_KINASE_DOM"/>
    <property type="match status" value="1"/>
</dbReference>
<dbReference type="InterPro" id="IPR011009">
    <property type="entry name" value="Kinase-like_dom_sf"/>
</dbReference>
<feature type="repeat" description="TPR" evidence="3">
    <location>
        <begin position="94"/>
        <end position="127"/>
    </location>
</feature>
<organism evidence="6 7">
    <name type="scientific">Gigaspora rosea</name>
    <dbReference type="NCBI Taxonomy" id="44941"/>
    <lineage>
        <taxon>Eukaryota</taxon>
        <taxon>Fungi</taxon>
        <taxon>Fungi incertae sedis</taxon>
        <taxon>Mucoromycota</taxon>
        <taxon>Glomeromycotina</taxon>
        <taxon>Glomeromycetes</taxon>
        <taxon>Diversisporales</taxon>
        <taxon>Gigasporaceae</taxon>
        <taxon>Gigaspora</taxon>
    </lineage>
</organism>
<evidence type="ECO:0000259" key="5">
    <source>
        <dbReference type="PROSITE" id="PS50011"/>
    </source>
</evidence>
<name>A0A397VSB9_9GLOM</name>
<dbReference type="PROSITE" id="PS50005">
    <property type="entry name" value="TPR"/>
    <property type="match status" value="6"/>
</dbReference>
<gene>
    <name evidence="6" type="ORF">C2G38_2068984</name>
</gene>
<dbReference type="STRING" id="44941.A0A397VSB9"/>
<feature type="repeat" description="TPR" evidence="3">
    <location>
        <begin position="198"/>
        <end position="231"/>
    </location>
</feature>
<evidence type="ECO:0000313" key="7">
    <source>
        <dbReference type="Proteomes" id="UP000266673"/>
    </source>
</evidence>
<dbReference type="SMART" id="SM00028">
    <property type="entry name" value="TPR"/>
    <property type="match status" value="6"/>
</dbReference>
<dbReference type="Gene3D" id="1.10.510.10">
    <property type="entry name" value="Transferase(Phosphotransferase) domain 1"/>
    <property type="match status" value="1"/>
</dbReference>
<dbReference type="Pfam" id="PF13424">
    <property type="entry name" value="TPR_12"/>
    <property type="match status" value="2"/>
</dbReference>
<dbReference type="PANTHER" id="PTHR44858:SF1">
    <property type="entry name" value="UDP-N-ACETYLGLUCOSAMINE--PEPTIDE N-ACETYLGLUCOSAMINYLTRANSFERASE SPINDLY-RELATED"/>
    <property type="match status" value="1"/>
</dbReference>
<sequence>SLADLNKSLEIEQYNAEALRNRGETYFMMNRYEESLADFNKSLKIEPYNAEALMSRKNIASVLRNRGETYRMMNKYEESLADLNKSLEIESNNANALRNRGETYRMMNRYEESLADLNKSLAIDPYTSELVKLVTREKILEISNKLLEIEPYNTEALRSRNHLASILRNRGETYRKINRYEESLANLNKSLEIEPNNANALRNRGKTYRNMNRYEESLADLNKSLEIEPNNADALRSRGEIYRIMNGYDELLADFNKLLEIEPNNAEALRWQRIIGGWASGNKEIDDFIKQIQIKTTKYENLIEWIPFDKLIDFQIIGQGGFGTVFSANWLDGNPIINTNNLQSRKQSCKVALKTLSTLKEFENHVQCRLNGIGLEVYGMTQDTETQKYLMVFQYADKGNLYEFLISNFKQLDWESKLTFLIDMANDLTKIHESGYIHCDFHSGNVLLNQYKNFFIKSFITDLGLSKNLKESAAKGDVYGVMPYIAPEILLGQPYTQAADIYSLGIIMTELSTGKRPFYGSPFDFRLALDICKGLRPECSERTPELLKSLVQNFQNGS</sequence>
<dbReference type="GO" id="GO:0005524">
    <property type="term" value="F:ATP binding"/>
    <property type="evidence" value="ECO:0007669"/>
    <property type="project" value="InterPro"/>
</dbReference>
<evidence type="ECO:0000256" key="4">
    <source>
        <dbReference type="SAM" id="Coils"/>
    </source>
</evidence>
<keyword evidence="4" id="KW-0175">Coiled coil</keyword>
<feature type="repeat" description="TPR" evidence="3">
    <location>
        <begin position="164"/>
        <end position="197"/>
    </location>
</feature>
<feature type="coiled-coil region" evidence="4">
    <location>
        <begin position="73"/>
        <end position="100"/>
    </location>
</feature>
<keyword evidence="2 3" id="KW-0802">TPR repeat</keyword>
<dbReference type="Proteomes" id="UP000266673">
    <property type="component" value="Unassembled WGS sequence"/>
</dbReference>
<keyword evidence="6" id="KW-0418">Kinase</keyword>
<keyword evidence="1" id="KW-0677">Repeat</keyword>
<feature type="domain" description="Protein kinase" evidence="5">
    <location>
        <begin position="311"/>
        <end position="558"/>
    </location>
</feature>
<dbReference type="PROSITE" id="PS50293">
    <property type="entry name" value="TPR_REGION"/>
    <property type="match status" value="3"/>
</dbReference>
<dbReference type="InterPro" id="IPR019734">
    <property type="entry name" value="TPR_rpt"/>
</dbReference>
<reference evidence="6 7" key="1">
    <citation type="submission" date="2018-06" db="EMBL/GenBank/DDBJ databases">
        <title>Comparative genomics reveals the genomic features of Rhizophagus irregularis, R. cerebriforme, R. diaphanum and Gigaspora rosea, and their symbiotic lifestyle signature.</title>
        <authorList>
            <person name="Morin E."/>
            <person name="San Clemente H."/>
            <person name="Chen E.C.H."/>
            <person name="De La Providencia I."/>
            <person name="Hainaut M."/>
            <person name="Kuo A."/>
            <person name="Kohler A."/>
            <person name="Murat C."/>
            <person name="Tang N."/>
            <person name="Roy S."/>
            <person name="Loubradou J."/>
            <person name="Henrissat B."/>
            <person name="Grigoriev I.V."/>
            <person name="Corradi N."/>
            <person name="Roux C."/>
            <person name="Martin F.M."/>
        </authorList>
    </citation>
    <scope>NUCLEOTIDE SEQUENCE [LARGE SCALE GENOMIC DNA]</scope>
    <source>
        <strain evidence="6 7">DAOM 194757</strain>
    </source>
</reference>
<dbReference type="InterPro" id="IPR050498">
    <property type="entry name" value="Ycf3"/>
</dbReference>
<feature type="non-terminal residue" evidence="6">
    <location>
        <position position="1"/>
    </location>
</feature>
<dbReference type="GO" id="GO:0004672">
    <property type="term" value="F:protein kinase activity"/>
    <property type="evidence" value="ECO:0007669"/>
    <property type="project" value="InterPro"/>
</dbReference>
<dbReference type="Pfam" id="PF00515">
    <property type="entry name" value="TPR_1"/>
    <property type="match status" value="1"/>
</dbReference>
<evidence type="ECO:0000256" key="2">
    <source>
        <dbReference type="ARBA" id="ARBA00022803"/>
    </source>
</evidence>
<dbReference type="Gene3D" id="1.25.40.10">
    <property type="entry name" value="Tetratricopeptide repeat domain"/>
    <property type="match status" value="4"/>
</dbReference>
<proteinExistence type="predicted"/>
<dbReference type="SUPFAM" id="SSF56112">
    <property type="entry name" value="Protein kinase-like (PK-like)"/>
    <property type="match status" value="1"/>
</dbReference>
<keyword evidence="6" id="KW-0808">Transferase</keyword>
<dbReference type="InterPro" id="IPR011990">
    <property type="entry name" value="TPR-like_helical_dom_sf"/>
</dbReference>
<evidence type="ECO:0000256" key="3">
    <source>
        <dbReference type="PROSITE-ProRule" id="PRU00339"/>
    </source>
</evidence>
<comment type="caution">
    <text evidence="6">The sequence shown here is derived from an EMBL/GenBank/DDBJ whole genome shotgun (WGS) entry which is preliminary data.</text>
</comment>
<accession>A0A397VSB9</accession>
<dbReference type="PANTHER" id="PTHR44858">
    <property type="entry name" value="TETRATRICOPEPTIDE REPEAT PROTEIN 6"/>
    <property type="match status" value="1"/>
</dbReference>
<feature type="repeat" description="TPR" evidence="3">
    <location>
        <begin position="16"/>
        <end position="49"/>
    </location>
</feature>
<evidence type="ECO:0000256" key="1">
    <source>
        <dbReference type="ARBA" id="ARBA00022737"/>
    </source>
</evidence>
<protein>
    <submittedName>
        <fullName evidence="6">Kinase-like domain-containing protein</fullName>
    </submittedName>
</protein>
<dbReference type="OrthoDB" id="431454at2759"/>
<keyword evidence="7" id="KW-1185">Reference proteome</keyword>
<dbReference type="AlphaFoldDB" id="A0A397VSB9"/>